<dbReference type="EMBL" id="LSFM01000023">
    <property type="protein sequence ID" value="OBY62715.1"/>
    <property type="molecule type" value="Genomic_DNA"/>
</dbReference>
<feature type="transmembrane region" description="Helical" evidence="1">
    <location>
        <begin position="68"/>
        <end position="92"/>
    </location>
</feature>
<accession>A0A1B8TTC7</accession>
<protein>
    <submittedName>
        <fullName evidence="2">Uncharacterized protein</fullName>
    </submittedName>
</protein>
<organism evidence="2 3">
    <name type="scientific">Polaribacter vadi</name>
    <dbReference type="NCBI Taxonomy" id="1774273"/>
    <lineage>
        <taxon>Bacteria</taxon>
        <taxon>Pseudomonadati</taxon>
        <taxon>Bacteroidota</taxon>
        <taxon>Flavobacteriia</taxon>
        <taxon>Flavobacteriales</taxon>
        <taxon>Flavobacteriaceae</taxon>
    </lineage>
</organism>
<sequence length="449" mass="53305">MLKKIFIQKRQLSLDISKRRIFIGFFLGLFFAVIFYALLKLISKSLVVFDAMFNGYELVTLTEANYQLYSFFIAFIAVNFSFSIVFEFLVNTPIGFLEPYNYKRKNILNSQRVTNWFLLNTFCRVAFVFGTLSLSFKNDDLFTEMNYIIYLIIIVFIGQMWLSIRWFTMDNKAKFFLIFISVILLITFIISKIEFINNVTINKSVLSQNILYKHKIDRVTSGESQDLTEDRYLLFNLYLKEGKNGLILETDNKNQFTELVSLSDKINIFKKRFPKRLEPFITYVLYIDKDLCMSNVKKIQQYLKDKGAYRTHYSVKDKEHPFFIRGNKTFGFTINDFKPEDLKSKAIKISISKKGKYFFQNNLLSKEDLKTSIIKKFKKDGFSPFIFSYNDSTKFEEYFEVLSLTKNIVNEFRDDYAEKGYHQNYNTLSKELQKQIKEKFYWVFVGEVN</sequence>
<name>A0A1B8TTC7_9FLAO</name>
<feature type="transmembrane region" description="Helical" evidence="1">
    <location>
        <begin position="175"/>
        <end position="193"/>
    </location>
</feature>
<keyword evidence="1" id="KW-0812">Transmembrane</keyword>
<reference evidence="3" key="1">
    <citation type="submission" date="2016-02" db="EMBL/GenBank/DDBJ databases">
        <authorList>
            <person name="Shin S.-K."/>
            <person name="Yi H."/>
            <person name="Kim E."/>
        </authorList>
    </citation>
    <scope>NUCLEOTIDE SEQUENCE [LARGE SCALE GENOMIC DNA]</scope>
    <source>
        <strain evidence="3">LPB0003</strain>
    </source>
</reference>
<evidence type="ECO:0000256" key="1">
    <source>
        <dbReference type="SAM" id="Phobius"/>
    </source>
</evidence>
<feature type="transmembrane region" description="Helical" evidence="1">
    <location>
        <begin position="21"/>
        <end position="39"/>
    </location>
</feature>
<dbReference type="RefSeq" id="WP_065319701.1">
    <property type="nucleotide sequence ID" value="NZ_CP150669.1"/>
</dbReference>
<dbReference type="KEGG" id="pob:LPB03_11220"/>
<proteinExistence type="predicted"/>
<gene>
    <name evidence="2" type="ORF">LPB3_11230</name>
</gene>
<comment type="caution">
    <text evidence="2">The sequence shown here is derived from an EMBL/GenBank/DDBJ whole genome shotgun (WGS) entry which is preliminary data.</text>
</comment>
<keyword evidence="1" id="KW-1133">Transmembrane helix</keyword>
<keyword evidence="3" id="KW-1185">Reference proteome</keyword>
<evidence type="ECO:0000313" key="2">
    <source>
        <dbReference type="EMBL" id="OBY62715.1"/>
    </source>
</evidence>
<evidence type="ECO:0000313" key="3">
    <source>
        <dbReference type="Proteomes" id="UP000092584"/>
    </source>
</evidence>
<feature type="transmembrane region" description="Helical" evidence="1">
    <location>
        <begin position="113"/>
        <end position="135"/>
    </location>
</feature>
<feature type="transmembrane region" description="Helical" evidence="1">
    <location>
        <begin position="147"/>
        <end position="168"/>
    </location>
</feature>
<dbReference type="OrthoDB" id="1203270at2"/>
<dbReference type="AlphaFoldDB" id="A0A1B8TTC7"/>
<keyword evidence="1" id="KW-0472">Membrane</keyword>
<dbReference type="STRING" id="1774273.LPB03_11220"/>
<dbReference type="Proteomes" id="UP000092584">
    <property type="component" value="Unassembled WGS sequence"/>
</dbReference>